<evidence type="ECO:0000313" key="1">
    <source>
        <dbReference type="EMBL" id="HIU42729.1"/>
    </source>
</evidence>
<proteinExistence type="predicted"/>
<protein>
    <submittedName>
        <fullName evidence="1">Uncharacterized protein</fullName>
    </submittedName>
</protein>
<organism evidence="1 2">
    <name type="scientific">Candidatus Ventrousia excrementavium</name>
    <dbReference type="NCBI Taxonomy" id="2840961"/>
    <lineage>
        <taxon>Bacteria</taxon>
        <taxon>Bacillati</taxon>
        <taxon>Bacillota</taxon>
        <taxon>Clostridia</taxon>
        <taxon>Eubacteriales</taxon>
        <taxon>Clostridiaceae</taxon>
        <taxon>Clostridiaceae incertae sedis</taxon>
        <taxon>Candidatus Ventrousia</taxon>
    </lineage>
</organism>
<reference evidence="1" key="2">
    <citation type="journal article" date="2021" name="PeerJ">
        <title>Extensive microbial diversity within the chicken gut microbiome revealed by metagenomics and culture.</title>
        <authorList>
            <person name="Gilroy R."/>
            <person name="Ravi A."/>
            <person name="Getino M."/>
            <person name="Pursley I."/>
            <person name="Horton D.L."/>
            <person name="Alikhan N.F."/>
            <person name="Baker D."/>
            <person name="Gharbi K."/>
            <person name="Hall N."/>
            <person name="Watson M."/>
            <person name="Adriaenssens E.M."/>
            <person name="Foster-Nyarko E."/>
            <person name="Jarju S."/>
            <person name="Secka A."/>
            <person name="Antonio M."/>
            <person name="Oren A."/>
            <person name="Chaudhuri R.R."/>
            <person name="La Ragione R."/>
            <person name="Hildebrand F."/>
            <person name="Pallen M.J."/>
        </authorList>
    </citation>
    <scope>NUCLEOTIDE SEQUENCE</scope>
    <source>
        <strain evidence="1">CHK191-8634</strain>
    </source>
</reference>
<comment type="caution">
    <text evidence="1">The sequence shown here is derived from an EMBL/GenBank/DDBJ whole genome shotgun (WGS) entry which is preliminary data.</text>
</comment>
<accession>A0A9D1LK47</accession>
<dbReference type="Proteomes" id="UP000824073">
    <property type="component" value="Unassembled WGS sequence"/>
</dbReference>
<dbReference type="AlphaFoldDB" id="A0A9D1LK47"/>
<name>A0A9D1LK47_9CLOT</name>
<reference evidence="1" key="1">
    <citation type="submission" date="2020-10" db="EMBL/GenBank/DDBJ databases">
        <authorList>
            <person name="Gilroy R."/>
        </authorList>
    </citation>
    <scope>NUCLEOTIDE SEQUENCE</scope>
    <source>
        <strain evidence="1">CHK191-8634</strain>
    </source>
</reference>
<sequence>MKNVVLSADGDRMVYSVPDSVADRLDEYCLAFTEWLYASPHARKYRIGGGLCYNEADFISYLNCWIFPEQPSQLVRNLGWIDFDQPLPEPWQDCPQFNF</sequence>
<gene>
    <name evidence="1" type="ORF">IAB67_00340</name>
</gene>
<evidence type="ECO:0000313" key="2">
    <source>
        <dbReference type="Proteomes" id="UP000824073"/>
    </source>
</evidence>
<dbReference type="EMBL" id="DVMR01000006">
    <property type="protein sequence ID" value="HIU42729.1"/>
    <property type="molecule type" value="Genomic_DNA"/>
</dbReference>